<reference evidence="5" key="1">
    <citation type="submission" date="2020-08" db="EMBL/GenBank/DDBJ databases">
        <title>Winogradskyella ouciana sp. nov., isolated from the hadal seawater of the Mariana Trench.</title>
        <authorList>
            <person name="He X."/>
        </authorList>
    </citation>
    <scope>NUCLEOTIDE SEQUENCE [LARGE SCALE GENOMIC DNA]</scope>
    <source>
        <strain evidence="5">KCTC 52348</strain>
    </source>
</reference>
<dbReference type="RefSeq" id="WP_185787512.1">
    <property type="nucleotide sequence ID" value="NZ_JACLCP010000001.1"/>
</dbReference>
<keyword evidence="6" id="KW-1185">Reference proteome</keyword>
<comment type="caution">
    <text evidence="5">The sequence shown here is derived from an EMBL/GenBank/DDBJ whole genome shotgun (WGS) entry which is preliminary data.</text>
</comment>
<dbReference type="Proteomes" id="UP000533900">
    <property type="component" value="Unassembled WGS sequence"/>
</dbReference>
<evidence type="ECO:0000256" key="1">
    <source>
        <dbReference type="ARBA" id="ARBA00022729"/>
    </source>
</evidence>
<protein>
    <submittedName>
        <fullName evidence="5">Peptidoglycan DD-metalloendopeptidase family protein</fullName>
    </submittedName>
</protein>
<evidence type="ECO:0000313" key="6">
    <source>
        <dbReference type="Proteomes" id="UP000533900"/>
    </source>
</evidence>
<feature type="domain" description="M23ase beta-sheet core" evidence="3">
    <location>
        <begin position="147"/>
        <end position="243"/>
    </location>
</feature>
<dbReference type="SUPFAM" id="SSF51261">
    <property type="entry name" value="Duplicated hybrid motif"/>
    <property type="match status" value="1"/>
</dbReference>
<name>A0A842INL2_9FLAO</name>
<dbReference type="InterPro" id="IPR011055">
    <property type="entry name" value="Dup_hybrid_motif"/>
</dbReference>
<dbReference type="EMBL" id="JACLCP010000001">
    <property type="protein sequence ID" value="MBC2843799.1"/>
    <property type="molecule type" value="Genomic_DNA"/>
</dbReference>
<dbReference type="Pfam" id="PF01551">
    <property type="entry name" value="Peptidase_M23"/>
    <property type="match status" value="1"/>
</dbReference>
<evidence type="ECO:0000259" key="4">
    <source>
        <dbReference type="Pfam" id="PF18962"/>
    </source>
</evidence>
<evidence type="ECO:0000256" key="2">
    <source>
        <dbReference type="SAM" id="SignalP"/>
    </source>
</evidence>
<dbReference type="InterPro" id="IPR026444">
    <property type="entry name" value="Secre_tail"/>
</dbReference>
<organism evidence="5 6">
    <name type="scientific">Winogradskyella flava</name>
    <dbReference type="NCBI Taxonomy" id="1884876"/>
    <lineage>
        <taxon>Bacteria</taxon>
        <taxon>Pseudomonadati</taxon>
        <taxon>Bacteroidota</taxon>
        <taxon>Flavobacteriia</taxon>
        <taxon>Flavobacteriales</taxon>
        <taxon>Flavobacteriaceae</taxon>
        <taxon>Winogradskyella</taxon>
    </lineage>
</organism>
<feature type="domain" description="Secretion system C-terminal sorting" evidence="4">
    <location>
        <begin position="395"/>
        <end position="461"/>
    </location>
</feature>
<dbReference type="PANTHER" id="PTHR21666">
    <property type="entry name" value="PEPTIDASE-RELATED"/>
    <property type="match status" value="1"/>
</dbReference>
<sequence>MKSKITFFIFALVLMSINAQGPPLEAQGGEFIFNPQNKECLTNIQRQNIIGQLDENITQLRRNNELAFTASTRGNHPLFVWPVQKSSNSPYNEVWGISNYVDHNQNSPDQLTDYDCGTRTYDTTSGYNHRGLDVYSWPFGWYMMDNDEAEIIAAAPGQIISKSDGNFDRSCDFSTTTPWNAVYVQHSDGSVAWYGHLKSGSLTSKGVGDMVSEGEFLGVMGSSGVSTGPHLHFEVWQDATYTNLIDPYAGTCNSLNSDSWWQTQKPYLNPGINAVLTHSAQPVFNACPTTETTNRSDNFDTADNIFCALYLKDQAAGTSVNLKVIRPDNTILYDWDFPLNANYFSSWWYWPFSGVFDMNGAWKWQATYNGATVTHNFNVSGALSINENTLESTSIFPNPFNDIVYINSQAKIKKTNIVDMLGKTILNFVDTSTLGIKELNLDLLSKGVYFVILESDENEKKTIKLIKN</sequence>
<feature type="signal peptide" evidence="2">
    <location>
        <begin position="1"/>
        <end position="21"/>
    </location>
</feature>
<dbReference type="InterPro" id="IPR050570">
    <property type="entry name" value="Cell_wall_metabolism_enzyme"/>
</dbReference>
<feature type="chain" id="PRO_5032671914" evidence="2">
    <location>
        <begin position="22"/>
        <end position="468"/>
    </location>
</feature>
<keyword evidence="1 2" id="KW-0732">Signal</keyword>
<evidence type="ECO:0000313" key="5">
    <source>
        <dbReference type="EMBL" id="MBC2843799.1"/>
    </source>
</evidence>
<evidence type="ECO:0000259" key="3">
    <source>
        <dbReference type="Pfam" id="PF01551"/>
    </source>
</evidence>
<dbReference type="PANTHER" id="PTHR21666:SF270">
    <property type="entry name" value="MUREIN HYDROLASE ACTIVATOR ENVC"/>
    <property type="match status" value="1"/>
</dbReference>
<accession>A0A842INL2</accession>
<dbReference type="GO" id="GO:0004222">
    <property type="term" value="F:metalloendopeptidase activity"/>
    <property type="evidence" value="ECO:0007669"/>
    <property type="project" value="TreeGrafter"/>
</dbReference>
<dbReference type="CDD" id="cd12797">
    <property type="entry name" value="M23_peptidase"/>
    <property type="match status" value="1"/>
</dbReference>
<gene>
    <name evidence="5" type="ORF">H7F21_01750</name>
</gene>
<dbReference type="Pfam" id="PF18962">
    <property type="entry name" value="Por_Secre_tail"/>
    <property type="match status" value="1"/>
</dbReference>
<dbReference type="NCBIfam" id="TIGR04183">
    <property type="entry name" value="Por_Secre_tail"/>
    <property type="match status" value="1"/>
</dbReference>
<proteinExistence type="predicted"/>
<dbReference type="Gene3D" id="2.70.70.10">
    <property type="entry name" value="Glucose Permease (Domain IIA)"/>
    <property type="match status" value="1"/>
</dbReference>
<dbReference type="InterPro" id="IPR016047">
    <property type="entry name" value="M23ase_b-sheet_dom"/>
</dbReference>
<dbReference type="AlphaFoldDB" id="A0A842INL2"/>